<gene>
    <name evidence="2" type="ORF">GCM10025869_00020</name>
</gene>
<feature type="transmembrane region" description="Helical" evidence="1">
    <location>
        <begin position="251"/>
        <end position="277"/>
    </location>
</feature>
<keyword evidence="1" id="KW-0812">Transmembrane</keyword>
<accession>A0ABQ6JMJ1</accession>
<dbReference type="EMBL" id="BSVA01000001">
    <property type="protein sequence ID" value="GMA89473.1"/>
    <property type="molecule type" value="Genomic_DNA"/>
</dbReference>
<evidence type="ECO:0000313" key="3">
    <source>
        <dbReference type="Proteomes" id="UP001157069"/>
    </source>
</evidence>
<name>A0ABQ6JMJ1_9MICO</name>
<sequence>MTTALDQLAATRDLRSFAAANGWRYDETAAPPASVGLWEQVSSGVGRDRVTGEGWEAGRITGGNRSASRTERRGGWTVTTTMSVSTPERSLELGYLAITLPRRVPHMVLDARSNDRGPFSSLLRRPAANQHLSLEGDFDSRFRLYAPSGYERDALYVFTPDLMALLIDETGDLDVELRDDRLIVYKPGGFDLTDPAVWQRFAHIRATVGAKTWDRTDLYADERAAPDLQFDAAGTVAPDGARLRGRMPRMVWGLIAGAVAFVTIFVGIFVIVIVNVANAFSS</sequence>
<comment type="caution">
    <text evidence="2">The sequence shown here is derived from an EMBL/GenBank/DDBJ whole genome shotgun (WGS) entry which is preliminary data.</text>
</comment>
<evidence type="ECO:0000313" key="2">
    <source>
        <dbReference type="EMBL" id="GMA89473.1"/>
    </source>
</evidence>
<keyword evidence="1" id="KW-0472">Membrane</keyword>
<protein>
    <submittedName>
        <fullName evidence="2">Uncharacterized protein</fullName>
    </submittedName>
</protein>
<organism evidence="2 3">
    <name type="scientific">Homoserinibacter gongjuensis</name>
    <dbReference type="NCBI Taxonomy" id="1162968"/>
    <lineage>
        <taxon>Bacteria</taxon>
        <taxon>Bacillati</taxon>
        <taxon>Actinomycetota</taxon>
        <taxon>Actinomycetes</taxon>
        <taxon>Micrococcales</taxon>
        <taxon>Microbacteriaceae</taxon>
        <taxon>Homoserinibacter</taxon>
    </lineage>
</organism>
<keyword evidence="3" id="KW-1185">Reference proteome</keyword>
<dbReference type="RefSeq" id="WP_284296729.1">
    <property type="nucleotide sequence ID" value="NZ_BSVA01000001.1"/>
</dbReference>
<dbReference type="Proteomes" id="UP001157069">
    <property type="component" value="Unassembled WGS sequence"/>
</dbReference>
<proteinExistence type="predicted"/>
<evidence type="ECO:0000256" key="1">
    <source>
        <dbReference type="SAM" id="Phobius"/>
    </source>
</evidence>
<reference evidence="3" key="1">
    <citation type="journal article" date="2019" name="Int. J. Syst. Evol. Microbiol.">
        <title>The Global Catalogue of Microorganisms (GCM) 10K type strain sequencing project: providing services to taxonomists for standard genome sequencing and annotation.</title>
        <authorList>
            <consortium name="The Broad Institute Genomics Platform"/>
            <consortium name="The Broad Institute Genome Sequencing Center for Infectious Disease"/>
            <person name="Wu L."/>
            <person name="Ma J."/>
        </authorList>
    </citation>
    <scope>NUCLEOTIDE SEQUENCE [LARGE SCALE GENOMIC DNA]</scope>
    <source>
        <strain evidence="3">NBRC 108755</strain>
    </source>
</reference>
<keyword evidence="1" id="KW-1133">Transmembrane helix</keyword>